<evidence type="ECO:0000313" key="3">
    <source>
        <dbReference type="Proteomes" id="UP000824161"/>
    </source>
</evidence>
<accession>A0A9D1HBN6</accession>
<reference evidence="2" key="2">
    <citation type="journal article" date="2021" name="PeerJ">
        <title>Extensive microbial diversity within the chicken gut microbiome revealed by metagenomics and culture.</title>
        <authorList>
            <person name="Gilroy R."/>
            <person name="Ravi A."/>
            <person name="Getino M."/>
            <person name="Pursley I."/>
            <person name="Horton D.L."/>
            <person name="Alikhan N.F."/>
            <person name="Baker D."/>
            <person name="Gharbi K."/>
            <person name="Hall N."/>
            <person name="Watson M."/>
            <person name="Adriaenssens E.M."/>
            <person name="Foster-Nyarko E."/>
            <person name="Jarju S."/>
            <person name="Secka A."/>
            <person name="Antonio M."/>
            <person name="Oren A."/>
            <person name="Chaudhuri R.R."/>
            <person name="La Ragione R."/>
            <person name="Hildebrand F."/>
            <person name="Pallen M.J."/>
        </authorList>
    </citation>
    <scope>NUCLEOTIDE SEQUENCE</scope>
    <source>
        <strain evidence="2">1383</strain>
    </source>
</reference>
<dbReference type="InterPro" id="IPR015943">
    <property type="entry name" value="WD40/YVTN_repeat-like_dom_sf"/>
</dbReference>
<dbReference type="CDD" id="cd00146">
    <property type="entry name" value="PKD"/>
    <property type="match status" value="1"/>
</dbReference>
<dbReference type="SUPFAM" id="SSF49299">
    <property type="entry name" value="PKD domain"/>
    <property type="match status" value="1"/>
</dbReference>
<dbReference type="PROSITE" id="PS51257">
    <property type="entry name" value="PROKAR_LIPOPROTEIN"/>
    <property type="match status" value="1"/>
</dbReference>
<dbReference type="Proteomes" id="UP000824161">
    <property type="component" value="Unassembled WGS sequence"/>
</dbReference>
<name>A0A9D1HBN6_9FLAO</name>
<feature type="signal peptide" evidence="1">
    <location>
        <begin position="1"/>
        <end position="18"/>
    </location>
</feature>
<dbReference type="InterPro" id="IPR031815">
    <property type="entry name" value="DUF5074"/>
</dbReference>
<dbReference type="InterPro" id="IPR035986">
    <property type="entry name" value="PKD_dom_sf"/>
</dbReference>
<dbReference type="AlphaFoldDB" id="A0A9D1HBN6"/>
<gene>
    <name evidence="2" type="ORF">IAC44_04555</name>
</gene>
<comment type="caution">
    <text evidence="2">The sequence shown here is derived from an EMBL/GenBank/DDBJ whole genome shotgun (WGS) entry which is preliminary data.</text>
</comment>
<feature type="chain" id="PRO_5039446489" evidence="1">
    <location>
        <begin position="19"/>
        <end position="490"/>
    </location>
</feature>
<reference evidence="2" key="1">
    <citation type="submission" date="2020-10" db="EMBL/GenBank/DDBJ databases">
        <authorList>
            <person name="Gilroy R."/>
        </authorList>
    </citation>
    <scope>NUCLEOTIDE SEQUENCE</scope>
    <source>
        <strain evidence="2">1383</strain>
    </source>
</reference>
<dbReference type="Gene3D" id="2.60.40.10">
    <property type="entry name" value="Immunoglobulins"/>
    <property type="match status" value="1"/>
</dbReference>
<sequence length="490" mass="53324">MKRLFILLSFLLVLASCSKENVILLEPESSIVLSDGTVPSGDLTLSLGETVTLSALCTNVEAARYEWRLNTVLKSVEQNYTFTAEAAGTYTVSLVVLNADGVAGEASELTIVVNGPYKEGTYFLLEGNMSNGNGRVCFIDQNGTFYEDPYGEANQKDGKPTSPGNVLQDMFLYKDNAYFITQNGAANGQGARLVIADAQTLQAKSLVTGSIDDASVWPQHIVVIDENKAYIRYSSSDYESRSGIRVMNLSTGVWNEQDIEGTSGAFTVAGSTKARMLLLGGKVYAPCGQYLQVIDTKTDQVVKTIDFGATRQTKDIARGLDGKVYLLVSGTFTGSFYSPVYTSSATVVCVDPSNYSYTETELPEEFQMPVASWSPNVGMCASFTEHALFFRMGTGYASTQVARYDYKSGTATMLLDITGQSDLGMCLYGYLGVDRNNVLYVGTTDYSRSMIGTYDAKTGARLENTYTVPAGSPAGIDFTYRFSDQWLERK</sequence>
<dbReference type="InterPro" id="IPR011043">
    <property type="entry name" value="Gal_Oxase/kelch_b-propeller"/>
</dbReference>
<protein>
    <submittedName>
        <fullName evidence="2">DUF5074 domain-containing protein</fullName>
    </submittedName>
</protein>
<organism evidence="2 3">
    <name type="scientific">Candidatus Merdimorpha stercoravium</name>
    <dbReference type="NCBI Taxonomy" id="2840863"/>
    <lineage>
        <taxon>Bacteria</taxon>
        <taxon>Pseudomonadati</taxon>
        <taxon>Bacteroidota</taxon>
        <taxon>Flavobacteriia</taxon>
        <taxon>Flavobacteriales</taxon>
        <taxon>Candidatus Merdimorpha</taxon>
    </lineage>
</organism>
<dbReference type="Gene3D" id="2.130.10.10">
    <property type="entry name" value="YVTN repeat-like/Quinoprotein amine dehydrogenase"/>
    <property type="match status" value="1"/>
</dbReference>
<dbReference type="InterPro" id="IPR013783">
    <property type="entry name" value="Ig-like_fold"/>
</dbReference>
<proteinExistence type="predicted"/>
<dbReference type="Pfam" id="PF16819">
    <property type="entry name" value="DUF5074"/>
    <property type="match status" value="1"/>
</dbReference>
<evidence type="ECO:0000256" key="1">
    <source>
        <dbReference type="SAM" id="SignalP"/>
    </source>
</evidence>
<evidence type="ECO:0000313" key="2">
    <source>
        <dbReference type="EMBL" id="HIT98092.1"/>
    </source>
</evidence>
<dbReference type="EMBL" id="DVLY01000107">
    <property type="protein sequence ID" value="HIT98092.1"/>
    <property type="molecule type" value="Genomic_DNA"/>
</dbReference>
<dbReference type="SUPFAM" id="SSF50965">
    <property type="entry name" value="Galactose oxidase, central domain"/>
    <property type="match status" value="1"/>
</dbReference>
<keyword evidence="1" id="KW-0732">Signal</keyword>